<dbReference type="Gene3D" id="1.10.630.10">
    <property type="entry name" value="Cytochrome P450"/>
    <property type="match status" value="1"/>
</dbReference>
<evidence type="ECO:0000256" key="10">
    <source>
        <dbReference type="ARBA" id="ARBA00023033"/>
    </source>
</evidence>
<comment type="similarity">
    <text evidence="3 13">Belongs to the cytochrome P450 family.</text>
</comment>
<evidence type="ECO:0000256" key="4">
    <source>
        <dbReference type="ARBA" id="ARBA00022617"/>
    </source>
</evidence>
<evidence type="ECO:0000256" key="5">
    <source>
        <dbReference type="ARBA" id="ARBA00022692"/>
    </source>
</evidence>
<keyword evidence="9 12" id="KW-0408">Iron</keyword>
<evidence type="ECO:0000313" key="15">
    <source>
        <dbReference type="EMBL" id="KAK7688956.1"/>
    </source>
</evidence>
<organism evidence="15 16">
    <name type="scientific">Cerrena zonata</name>
    <dbReference type="NCBI Taxonomy" id="2478898"/>
    <lineage>
        <taxon>Eukaryota</taxon>
        <taxon>Fungi</taxon>
        <taxon>Dikarya</taxon>
        <taxon>Basidiomycota</taxon>
        <taxon>Agaricomycotina</taxon>
        <taxon>Agaricomycetes</taxon>
        <taxon>Polyporales</taxon>
        <taxon>Cerrenaceae</taxon>
        <taxon>Cerrena</taxon>
    </lineage>
</organism>
<dbReference type="Proteomes" id="UP001385951">
    <property type="component" value="Unassembled WGS sequence"/>
</dbReference>
<dbReference type="GO" id="GO:0016705">
    <property type="term" value="F:oxidoreductase activity, acting on paired donors, with incorporation or reduction of molecular oxygen"/>
    <property type="evidence" value="ECO:0007669"/>
    <property type="project" value="InterPro"/>
</dbReference>
<evidence type="ECO:0000256" key="2">
    <source>
        <dbReference type="ARBA" id="ARBA00004167"/>
    </source>
</evidence>
<feature type="binding site" description="axial binding residue" evidence="12">
    <location>
        <position position="45"/>
    </location>
    <ligand>
        <name>heme</name>
        <dbReference type="ChEBI" id="CHEBI:30413"/>
    </ligand>
    <ligandPart>
        <name>Fe</name>
        <dbReference type="ChEBI" id="CHEBI:18248"/>
    </ligandPart>
</feature>
<comment type="caution">
    <text evidence="15">The sequence shown here is derived from an EMBL/GenBank/DDBJ whole genome shotgun (WGS) entry which is preliminary data.</text>
</comment>
<name>A0AAW0G6F9_9APHY</name>
<reference evidence="15 16" key="1">
    <citation type="submission" date="2022-09" db="EMBL/GenBank/DDBJ databases">
        <authorList>
            <person name="Palmer J.M."/>
        </authorList>
    </citation>
    <scope>NUCLEOTIDE SEQUENCE [LARGE SCALE GENOMIC DNA]</scope>
    <source>
        <strain evidence="15 16">DSM 7382</strain>
    </source>
</reference>
<dbReference type="PANTHER" id="PTHR46300">
    <property type="entry name" value="P450, PUTATIVE (EUROFUNG)-RELATED-RELATED"/>
    <property type="match status" value="1"/>
</dbReference>
<evidence type="ECO:0000256" key="11">
    <source>
        <dbReference type="ARBA" id="ARBA00023136"/>
    </source>
</evidence>
<dbReference type="PANTHER" id="PTHR46300:SF7">
    <property type="entry name" value="P450, PUTATIVE (EUROFUNG)-RELATED"/>
    <property type="match status" value="1"/>
</dbReference>
<keyword evidence="16" id="KW-1185">Reference proteome</keyword>
<protein>
    <recommendedName>
        <fullName evidence="17">Cytochrome P450</fullName>
    </recommendedName>
</protein>
<keyword evidence="8 13" id="KW-0560">Oxidoreductase</keyword>
<evidence type="ECO:0000256" key="9">
    <source>
        <dbReference type="ARBA" id="ARBA00023004"/>
    </source>
</evidence>
<evidence type="ECO:0000256" key="6">
    <source>
        <dbReference type="ARBA" id="ARBA00022723"/>
    </source>
</evidence>
<keyword evidence="10 13" id="KW-0503">Monooxygenase</keyword>
<dbReference type="GO" id="GO:0004497">
    <property type="term" value="F:monooxygenase activity"/>
    <property type="evidence" value="ECO:0007669"/>
    <property type="project" value="UniProtKB-KW"/>
</dbReference>
<comment type="subcellular location">
    <subcellularLocation>
        <location evidence="2">Membrane</location>
        <topology evidence="2">Single-pass membrane protein</topology>
    </subcellularLocation>
</comment>
<keyword evidence="5" id="KW-0812">Transmembrane</keyword>
<keyword evidence="6 12" id="KW-0479">Metal-binding</keyword>
<evidence type="ECO:0000256" key="14">
    <source>
        <dbReference type="SAM" id="MobiDB-lite"/>
    </source>
</evidence>
<evidence type="ECO:0008006" key="17">
    <source>
        <dbReference type="Google" id="ProtNLM"/>
    </source>
</evidence>
<dbReference type="PRINTS" id="PR00465">
    <property type="entry name" value="EP450IV"/>
</dbReference>
<dbReference type="InterPro" id="IPR017972">
    <property type="entry name" value="Cyt_P450_CS"/>
</dbReference>
<keyword evidence="7" id="KW-1133">Transmembrane helix</keyword>
<dbReference type="SUPFAM" id="SSF48264">
    <property type="entry name" value="Cytochrome P450"/>
    <property type="match status" value="1"/>
</dbReference>
<dbReference type="EMBL" id="JASBNA010000009">
    <property type="protein sequence ID" value="KAK7688956.1"/>
    <property type="molecule type" value="Genomic_DNA"/>
</dbReference>
<dbReference type="GO" id="GO:0005506">
    <property type="term" value="F:iron ion binding"/>
    <property type="evidence" value="ECO:0007669"/>
    <property type="project" value="InterPro"/>
</dbReference>
<dbReference type="GO" id="GO:0020037">
    <property type="term" value="F:heme binding"/>
    <property type="evidence" value="ECO:0007669"/>
    <property type="project" value="InterPro"/>
</dbReference>
<proteinExistence type="inferred from homology"/>
<dbReference type="InterPro" id="IPR036396">
    <property type="entry name" value="Cyt_P450_sf"/>
</dbReference>
<evidence type="ECO:0000313" key="16">
    <source>
        <dbReference type="Proteomes" id="UP001385951"/>
    </source>
</evidence>
<evidence type="ECO:0000256" key="8">
    <source>
        <dbReference type="ARBA" id="ARBA00023002"/>
    </source>
</evidence>
<sequence length="113" mass="12602">MLHDPANYSEPHEFKPERFLNSDGTLNSDILEPSTMIFGFGRRICPGQYLASNMLFLTMASVLHVFNITPTLGEDGKPKVPELHMSPTIVSHPEPFDCSIQLRSSSREVLISA</sequence>
<dbReference type="InterPro" id="IPR050364">
    <property type="entry name" value="Cytochrome_P450_fung"/>
</dbReference>
<evidence type="ECO:0000256" key="12">
    <source>
        <dbReference type="PIRSR" id="PIRSR602403-1"/>
    </source>
</evidence>
<dbReference type="GO" id="GO:0016020">
    <property type="term" value="C:membrane"/>
    <property type="evidence" value="ECO:0007669"/>
    <property type="project" value="UniProtKB-SubCell"/>
</dbReference>
<keyword evidence="4 12" id="KW-0349">Heme</keyword>
<evidence type="ECO:0000256" key="13">
    <source>
        <dbReference type="RuleBase" id="RU000461"/>
    </source>
</evidence>
<keyword evidence="11" id="KW-0472">Membrane</keyword>
<feature type="region of interest" description="Disordered" evidence="14">
    <location>
        <begin position="1"/>
        <end position="20"/>
    </location>
</feature>
<accession>A0AAW0G6F9</accession>
<evidence type="ECO:0000256" key="7">
    <source>
        <dbReference type="ARBA" id="ARBA00022989"/>
    </source>
</evidence>
<gene>
    <name evidence="15" type="ORF">QCA50_007647</name>
</gene>
<evidence type="ECO:0000256" key="3">
    <source>
        <dbReference type="ARBA" id="ARBA00010617"/>
    </source>
</evidence>
<dbReference type="AlphaFoldDB" id="A0AAW0G6F9"/>
<comment type="cofactor">
    <cofactor evidence="1 12">
        <name>heme</name>
        <dbReference type="ChEBI" id="CHEBI:30413"/>
    </cofactor>
</comment>
<dbReference type="Pfam" id="PF00067">
    <property type="entry name" value="p450"/>
    <property type="match status" value="1"/>
</dbReference>
<dbReference type="PROSITE" id="PS00086">
    <property type="entry name" value="CYTOCHROME_P450"/>
    <property type="match status" value="1"/>
</dbReference>
<evidence type="ECO:0000256" key="1">
    <source>
        <dbReference type="ARBA" id="ARBA00001971"/>
    </source>
</evidence>
<feature type="compositionally biased region" description="Basic and acidic residues" evidence="14">
    <location>
        <begin position="10"/>
        <end position="20"/>
    </location>
</feature>
<dbReference type="InterPro" id="IPR001128">
    <property type="entry name" value="Cyt_P450"/>
</dbReference>
<dbReference type="InterPro" id="IPR002403">
    <property type="entry name" value="Cyt_P450_E_grp-IV"/>
</dbReference>